<dbReference type="InterPro" id="IPR050249">
    <property type="entry name" value="Pseudomonas-type_ThrB"/>
</dbReference>
<dbReference type="InterPro" id="IPR002575">
    <property type="entry name" value="Aminoglycoside_PTrfase"/>
</dbReference>
<evidence type="ECO:0000259" key="2">
    <source>
        <dbReference type="Pfam" id="PF01636"/>
    </source>
</evidence>
<comment type="similarity">
    <text evidence="1">Belongs to the pseudomonas-type ThrB family.</text>
</comment>
<dbReference type="Gene3D" id="3.30.200.20">
    <property type="entry name" value="Phosphorylase Kinase, domain 1"/>
    <property type="match status" value="1"/>
</dbReference>
<comment type="caution">
    <text evidence="3">The sequence shown here is derived from an EMBL/GenBank/DDBJ whole genome shotgun (WGS) entry which is preliminary data.</text>
</comment>
<sequence length="327" mass="38313">MEPSVRKQFNEEIIKKSAHFFGAESVNAAKLGDAENFVYEVQLNGSPVILRITHSSHRSLEQLQAEMDWIEFLHTKNIHVCRPISSNGTSIHVIPIESGTEFYCCLFEKAIGDRIAADGPKWNEPLFFEWGRTIGKMHNASSEYEPASGKPRRPQWHEEELLDIQRFVPDVSDEILQQKNNLLQQLSVLKKDHFGLIHSDLHTGNFHVDREELYLFDFDDSSYHWFASDVAIPLYYYAWTMERNGEQNPEEKCIRFFKGFIKGYKEERCFTEEMAKSISLFLKLRDFVLYAFFMKKFGAGEIEETYQNWIVPIKHRIEDDREIISIK</sequence>
<evidence type="ECO:0000313" key="4">
    <source>
        <dbReference type="Proteomes" id="UP000682403"/>
    </source>
</evidence>
<dbReference type="SUPFAM" id="SSF56112">
    <property type="entry name" value="Protein kinase-like (PK-like)"/>
    <property type="match status" value="1"/>
</dbReference>
<dbReference type="Proteomes" id="UP000682403">
    <property type="component" value="Unassembled WGS sequence"/>
</dbReference>
<dbReference type="EMBL" id="JAGVRK010000001">
    <property type="protein sequence ID" value="MBS2968560.1"/>
    <property type="molecule type" value="Genomic_DNA"/>
</dbReference>
<dbReference type="PANTHER" id="PTHR21064:SF6">
    <property type="entry name" value="AMINOGLYCOSIDE PHOSPHOTRANSFERASE DOMAIN-CONTAINING PROTEIN"/>
    <property type="match status" value="1"/>
</dbReference>
<evidence type="ECO:0000313" key="3">
    <source>
        <dbReference type="EMBL" id="MBS2968560.1"/>
    </source>
</evidence>
<dbReference type="RefSeq" id="WP_211557457.1">
    <property type="nucleotide sequence ID" value="NZ_JAGVRK010000001.1"/>
</dbReference>
<organism evidence="3 4">
    <name type="scientific">Metabacillus flavus</name>
    <dbReference type="NCBI Taxonomy" id="2823519"/>
    <lineage>
        <taxon>Bacteria</taxon>
        <taxon>Bacillati</taxon>
        <taxon>Bacillota</taxon>
        <taxon>Bacilli</taxon>
        <taxon>Bacillales</taxon>
        <taxon>Bacillaceae</taxon>
        <taxon>Metabacillus</taxon>
    </lineage>
</organism>
<protein>
    <submittedName>
        <fullName evidence="3">Phosphotransferase</fullName>
    </submittedName>
</protein>
<dbReference type="Pfam" id="PF01636">
    <property type="entry name" value="APH"/>
    <property type="match status" value="1"/>
</dbReference>
<accession>A0ABS5LCT6</accession>
<dbReference type="InterPro" id="IPR011009">
    <property type="entry name" value="Kinase-like_dom_sf"/>
</dbReference>
<dbReference type="Gene3D" id="3.90.1200.10">
    <property type="match status" value="1"/>
</dbReference>
<feature type="domain" description="Aminoglycoside phosphotransferase" evidence="2">
    <location>
        <begin position="32"/>
        <end position="248"/>
    </location>
</feature>
<reference evidence="3 4" key="1">
    <citation type="submission" date="2021-04" db="EMBL/GenBank/DDBJ databases">
        <title>Metabacillus sp. strain KIGAM252 whole genome sequence.</title>
        <authorList>
            <person name="Seo M.-J."/>
            <person name="Cho E.-S."/>
            <person name="Hwang C.Y."/>
            <person name="Yoon D.J."/>
        </authorList>
    </citation>
    <scope>NUCLEOTIDE SEQUENCE [LARGE SCALE GENOMIC DNA]</scope>
    <source>
        <strain evidence="3 4">KIGAM252</strain>
    </source>
</reference>
<proteinExistence type="inferred from homology"/>
<evidence type="ECO:0000256" key="1">
    <source>
        <dbReference type="ARBA" id="ARBA00038240"/>
    </source>
</evidence>
<keyword evidence="4" id="KW-1185">Reference proteome</keyword>
<gene>
    <name evidence="3" type="ORF">J9317_07295</name>
</gene>
<name>A0ABS5LCT6_9BACI</name>
<dbReference type="PANTHER" id="PTHR21064">
    <property type="entry name" value="AMINOGLYCOSIDE PHOSPHOTRANSFERASE DOMAIN-CONTAINING PROTEIN-RELATED"/>
    <property type="match status" value="1"/>
</dbReference>